<name>A0A0G0JWA9_9BACT</name>
<dbReference type="Gene3D" id="3.90.226.10">
    <property type="entry name" value="2-enoyl-CoA Hydratase, Chain A, domain 1"/>
    <property type="match status" value="1"/>
</dbReference>
<dbReference type="InterPro" id="IPR036034">
    <property type="entry name" value="PDZ_sf"/>
</dbReference>
<dbReference type="SUPFAM" id="SSF52096">
    <property type="entry name" value="ClpP/crotonase"/>
    <property type="match status" value="1"/>
</dbReference>
<dbReference type="Pfam" id="PF03572">
    <property type="entry name" value="Peptidase_S41"/>
    <property type="match status" value="1"/>
</dbReference>
<sequence>MTEEIKNIEKSEKYKGYKRFLTVVLVIAAMLSSFGFGIYITVKSDAVKQLAIKEVVYAGEVLGKYQKNEDGAYTQDIDFNLFWKTWDALKKQYVDQEKITDKKLFYGALRGMVAAIEDPYTVFMDPKVSEDFSDDLAGTFEGIGAEIGIKGDVLTIIAPLPGMPAELAGIKAGDKILAIDTVITQGMAVDEAVTKIRGPKDTKVTLTIVRDGLSEAKEIEITRGAIVVSSVRTEKKDDGIFIIKIISFNNDTELAFNNAVRSALDSGVKGIILDLRNNPGGYLDTAIEVASEWVDEGPIVYEQYGDDSKIDHLARGRARLKDFLTVVLVNEGSASASEIVAGALQDKGLAKLVGKKTFGKGSVQSLTNLEDGSSIKITIAKWLTPNGRSINDEGVAVDHEVELTLEDYNAGKDPQMEKALWLLSSKEAWSAAPSVLESASSTEDEELAD</sequence>
<dbReference type="GO" id="GO:0004175">
    <property type="term" value="F:endopeptidase activity"/>
    <property type="evidence" value="ECO:0007669"/>
    <property type="project" value="TreeGrafter"/>
</dbReference>
<feature type="transmembrane region" description="Helical" evidence="6">
    <location>
        <begin position="20"/>
        <end position="42"/>
    </location>
</feature>
<dbReference type="InterPro" id="IPR004447">
    <property type="entry name" value="Peptidase_S41A"/>
</dbReference>
<dbReference type="GO" id="GO:0006508">
    <property type="term" value="P:proteolysis"/>
    <property type="evidence" value="ECO:0007669"/>
    <property type="project" value="UniProtKB-KW"/>
</dbReference>
<evidence type="ECO:0000256" key="6">
    <source>
        <dbReference type="SAM" id="Phobius"/>
    </source>
</evidence>
<dbReference type="InterPro" id="IPR029045">
    <property type="entry name" value="ClpP/crotonase-like_dom_sf"/>
</dbReference>
<dbReference type="EMBL" id="LBUU01000002">
    <property type="protein sequence ID" value="KKQ70942.1"/>
    <property type="molecule type" value="Genomic_DNA"/>
</dbReference>
<dbReference type="Proteomes" id="UP000034022">
    <property type="component" value="Unassembled WGS sequence"/>
</dbReference>
<organism evidence="8 9">
    <name type="scientific">Candidatus Falkowbacteria bacterium GW2011_GWE1_38_31</name>
    <dbReference type="NCBI Taxonomy" id="1618638"/>
    <lineage>
        <taxon>Bacteria</taxon>
        <taxon>Candidatus Falkowiibacteriota</taxon>
    </lineage>
</organism>
<evidence type="ECO:0000256" key="1">
    <source>
        <dbReference type="ARBA" id="ARBA00009179"/>
    </source>
</evidence>
<dbReference type="Pfam" id="PF00595">
    <property type="entry name" value="PDZ"/>
    <property type="match status" value="1"/>
</dbReference>
<evidence type="ECO:0000256" key="3">
    <source>
        <dbReference type="ARBA" id="ARBA00022801"/>
    </source>
</evidence>
<evidence type="ECO:0000256" key="2">
    <source>
        <dbReference type="ARBA" id="ARBA00022670"/>
    </source>
</evidence>
<protein>
    <submittedName>
        <fullName evidence="8">Carboxyl-terminal protease</fullName>
    </submittedName>
</protein>
<reference evidence="8" key="1">
    <citation type="journal article" date="2015" name="Nature">
        <title>rRNA introns, odd ribosomes, and small enigmatic genomes across a large radiation of phyla.</title>
        <authorList>
            <person name="Brown C.T."/>
            <person name="Hug L.A."/>
            <person name="Thomas B.C."/>
            <person name="Sharon I."/>
            <person name="Castelle C.J."/>
            <person name="Singh A."/>
            <person name="Wilkins M.J."/>
            <person name="Williams K.H."/>
            <person name="Banfield J.F."/>
        </authorList>
    </citation>
    <scope>NUCLEOTIDE SEQUENCE [LARGE SCALE GENOMIC DNA]</scope>
</reference>
<dbReference type="GO" id="GO:0008236">
    <property type="term" value="F:serine-type peptidase activity"/>
    <property type="evidence" value="ECO:0007669"/>
    <property type="project" value="UniProtKB-KW"/>
</dbReference>
<evidence type="ECO:0000256" key="4">
    <source>
        <dbReference type="ARBA" id="ARBA00022825"/>
    </source>
</evidence>
<keyword evidence="6" id="KW-0812">Transmembrane</keyword>
<dbReference type="GO" id="GO:0030288">
    <property type="term" value="C:outer membrane-bounded periplasmic space"/>
    <property type="evidence" value="ECO:0007669"/>
    <property type="project" value="TreeGrafter"/>
</dbReference>
<gene>
    <name evidence="8" type="ORF">US91_C0002G0021</name>
</gene>
<keyword evidence="4 5" id="KW-0720">Serine protease</keyword>
<comment type="caution">
    <text evidence="8">The sequence shown here is derived from an EMBL/GenBank/DDBJ whole genome shotgun (WGS) entry which is preliminary data.</text>
</comment>
<keyword evidence="6" id="KW-1133">Transmembrane helix</keyword>
<accession>A0A0G0JWA9</accession>
<keyword evidence="3 5" id="KW-0378">Hydrolase</keyword>
<dbReference type="Gene3D" id="2.30.42.10">
    <property type="match status" value="1"/>
</dbReference>
<feature type="domain" description="PDZ" evidence="7">
    <location>
        <begin position="138"/>
        <end position="197"/>
    </location>
</feature>
<dbReference type="CDD" id="cd07560">
    <property type="entry name" value="Peptidase_S41_CPP"/>
    <property type="match status" value="1"/>
</dbReference>
<dbReference type="PANTHER" id="PTHR32060:SF30">
    <property type="entry name" value="CARBOXY-TERMINAL PROCESSING PROTEASE CTPA"/>
    <property type="match status" value="1"/>
</dbReference>
<dbReference type="PATRIC" id="fig|1618638.3.peg.234"/>
<dbReference type="AlphaFoldDB" id="A0A0G0JWA9"/>
<dbReference type="Pfam" id="PF22694">
    <property type="entry name" value="CtpB_N-like"/>
    <property type="match status" value="1"/>
</dbReference>
<dbReference type="PANTHER" id="PTHR32060">
    <property type="entry name" value="TAIL-SPECIFIC PROTEASE"/>
    <property type="match status" value="1"/>
</dbReference>
<comment type="similarity">
    <text evidence="1 5">Belongs to the peptidase S41A family.</text>
</comment>
<proteinExistence type="inferred from homology"/>
<dbReference type="InterPro" id="IPR005151">
    <property type="entry name" value="Tail-specific_protease"/>
</dbReference>
<dbReference type="SMART" id="SM00228">
    <property type="entry name" value="PDZ"/>
    <property type="match status" value="1"/>
</dbReference>
<dbReference type="GO" id="GO:0007165">
    <property type="term" value="P:signal transduction"/>
    <property type="evidence" value="ECO:0007669"/>
    <property type="project" value="TreeGrafter"/>
</dbReference>
<dbReference type="NCBIfam" id="TIGR00225">
    <property type="entry name" value="prc"/>
    <property type="match status" value="1"/>
</dbReference>
<dbReference type="PROSITE" id="PS50106">
    <property type="entry name" value="PDZ"/>
    <property type="match status" value="1"/>
</dbReference>
<keyword evidence="2 5" id="KW-0645">Protease</keyword>
<keyword evidence="6" id="KW-0472">Membrane</keyword>
<dbReference type="SUPFAM" id="SSF50156">
    <property type="entry name" value="PDZ domain-like"/>
    <property type="match status" value="1"/>
</dbReference>
<dbReference type="SMART" id="SM00245">
    <property type="entry name" value="TSPc"/>
    <property type="match status" value="1"/>
</dbReference>
<dbReference type="InterPro" id="IPR055210">
    <property type="entry name" value="CtpA/B_N"/>
</dbReference>
<evidence type="ECO:0000313" key="8">
    <source>
        <dbReference type="EMBL" id="KKQ70942.1"/>
    </source>
</evidence>
<evidence type="ECO:0000259" key="7">
    <source>
        <dbReference type="PROSITE" id="PS50106"/>
    </source>
</evidence>
<dbReference type="InterPro" id="IPR001478">
    <property type="entry name" value="PDZ"/>
</dbReference>
<dbReference type="CDD" id="cd06782">
    <property type="entry name" value="cpPDZ_CPP-like"/>
    <property type="match status" value="1"/>
</dbReference>
<evidence type="ECO:0000313" key="9">
    <source>
        <dbReference type="Proteomes" id="UP000034022"/>
    </source>
</evidence>
<dbReference type="FunFam" id="2.30.42.10:FF:000063">
    <property type="entry name" value="Peptidase, S41 family"/>
    <property type="match status" value="1"/>
</dbReference>
<dbReference type="Gene3D" id="3.30.750.44">
    <property type="match status" value="1"/>
</dbReference>
<evidence type="ECO:0000256" key="5">
    <source>
        <dbReference type="RuleBase" id="RU004404"/>
    </source>
</evidence>